<reference evidence="3" key="1">
    <citation type="submission" date="2021-03" db="EMBL/GenBank/DDBJ databases">
        <title>Comparative genomics and phylogenomic investigation of the class Geoglossomycetes provide insights into ecological specialization and systematics.</title>
        <authorList>
            <person name="Melie T."/>
            <person name="Pirro S."/>
            <person name="Miller A.N."/>
            <person name="Quandt A."/>
        </authorList>
    </citation>
    <scope>NUCLEOTIDE SEQUENCE</scope>
    <source>
        <strain evidence="3">CAQ_001_2017</strain>
    </source>
</reference>
<sequence>MSPIAEAKKICPDIVIVSGEDLTRFRDVSKDLYNFLQEFIWSKKVERLGLDEVFMDVTDMIDFNVEVLNLNDRSNSFFHLSRTDPTVGFSYDLSLTPGYTYPSTSDLPSQRLSAPTPRESDKDGLLCIRLLVASHLARHLRQQLEADKGYTVSSGISTSKLLAKLAGEVHKPNAQTTILPPYEASAEFRESNVTAFLDAHEVGRIPWIGFKLAHQLRNLVLGRTTAFSMDHVYGGAKEKVLVRDVRCFPSVGPELLEKILRGPGTPQGIGSKTWELLNGIDNTEVLPARKTPKQISIEDSYLRLNTLEEVTTQLKKLAESLIRRMHIDLLEDDDDENCNRPSSPNPTTNDGPPVEAAKDGPRHPTAKKRWIACPRTIRLSTRSRSSNDPSTPARPSFNRSSRSCPAPPFLFSFAHPPIHLAAKLATETLIPLFRRLHPEKSGWDLSLVNVAVVNMVEGDGGRGVERMFKRLEERRKVTEEEYLSARSQIAAEQRFGSEDCIPSTQDSNEDLEDPRNSSRDGDGGTLFQNSEQCDICGAVMPDFAMPAHERFHAM</sequence>
<dbReference type="EMBL" id="JAGHQM010000117">
    <property type="protein sequence ID" value="KAH0565256.1"/>
    <property type="molecule type" value="Genomic_DNA"/>
</dbReference>
<proteinExistence type="predicted"/>
<evidence type="ECO:0000259" key="2">
    <source>
        <dbReference type="PROSITE" id="PS50173"/>
    </source>
</evidence>
<feature type="region of interest" description="Disordered" evidence="1">
    <location>
        <begin position="494"/>
        <end position="527"/>
    </location>
</feature>
<dbReference type="Pfam" id="PF00817">
    <property type="entry name" value="IMS"/>
    <property type="match status" value="1"/>
</dbReference>
<keyword evidence="4" id="KW-1185">Reference proteome</keyword>
<evidence type="ECO:0000256" key="1">
    <source>
        <dbReference type="SAM" id="MobiDB-lite"/>
    </source>
</evidence>
<name>A0A9P8LH08_9PEZI</name>
<evidence type="ECO:0000313" key="3">
    <source>
        <dbReference type="EMBL" id="KAH0565256.1"/>
    </source>
</evidence>
<dbReference type="InterPro" id="IPR043128">
    <property type="entry name" value="Rev_trsase/Diguanyl_cyclase"/>
</dbReference>
<dbReference type="GO" id="GO:0003887">
    <property type="term" value="F:DNA-directed DNA polymerase activity"/>
    <property type="evidence" value="ECO:0007669"/>
    <property type="project" value="TreeGrafter"/>
</dbReference>
<dbReference type="Gene3D" id="3.30.1490.100">
    <property type="entry name" value="DNA polymerase, Y-family, little finger domain"/>
    <property type="match status" value="1"/>
</dbReference>
<dbReference type="PANTHER" id="PTHR46404">
    <property type="entry name" value="DNA POLYMERASE IOTA"/>
    <property type="match status" value="1"/>
</dbReference>
<feature type="domain" description="UmuC" evidence="2">
    <location>
        <begin position="1"/>
        <end position="209"/>
    </location>
</feature>
<dbReference type="SUPFAM" id="SSF56672">
    <property type="entry name" value="DNA/RNA polymerases"/>
    <property type="match status" value="1"/>
</dbReference>
<feature type="compositionally biased region" description="Polar residues" evidence="1">
    <location>
        <begin position="339"/>
        <end position="350"/>
    </location>
</feature>
<feature type="compositionally biased region" description="Low complexity" evidence="1">
    <location>
        <begin position="375"/>
        <end position="386"/>
    </location>
</feature>
<feature type="compositionally biased region" description="Basic and acidic residues" evidence="1">
    <location>
        <begin position="513"/>
        <end position="522"/>
    </location>
</feature>
<protein>
    <recommendedName>
        <fullName evidence="2">UmuC domain-containing protein</fullName>
    </recommendedName>
</protein>
<dbReference type="PANTHER" id="PTHR46404:SF1">
    <property type="entry name" value="DNA POLYMERASE IOTA"/>
    <property type="match status" value="1"/>
</dbReference>
<gene>
    <name evidence="3" type="ORF">GP486_001353</name>
</gene>
<dbReference type="GO" id="GO:0006281">
    <property type="term" value="P:DNA repair"/>
    <property type="evidence" value="ECO:0007669"/>
    <property type="project" value="InterPro"/>
</dbReference>
<dbReference type="GO" id="GO:0070987">
    <property type="term" value="P:error-free translesion synthesis"/>
    <property type="evidence" value="ECO:0007669"/>
    <property type="project" value="UniProtKB-ARBA"/>
</dbReference>
<dbReference type="Gene3D" id="3.30.70.270">
    <property type="match status" value="1"/>
</dbReference>
<comment type="caution">
    <text evidence="3">The sequence shown here is derived from an EMBL/GenBank/DDBJ whole genome shotgun (WGS) entry which is preliminary data.</text>
</comment>
<accession>A0A9P8LH08</accession>
<dbReference type="Proteomes" id="UP000750711">
    <property type="component" value="Unassembled WGS sequence"/>
</dbReference>
<evidence type="ECO:0000313" key="4">
    <source>
        <dbReference type="Proteomes" id="UP000750711"/>
    </source>
</evidence>
<dbReference type="InterPro" id="IPR001126">
    <property type="entry name" value="UmuC"/>
</dbReference>
<dbReference type="InterPro" id="IPR043502">
    <property type="entry name" value="DNA/RNA_pol_sf"/>
</dbReference>
<dbReference type="AlphaFoldDB" id="A0A9P8LH08"/>
<dbReference type="GO" id="GO:0003684">
    <property type="term" value="F:damaged DNA binding"/>
    <property type="evidence" value="ECO:0007669"/>
    <property type="project" value="InterPro"/>
</dbReference>
<dbReference type="InterPro" id="IPR036775">
    <property type="entry name" value="DNA_pol_Y-fam_lit_finger_sf"/>
</dbReference>
<feature type="region of interest" description="Disordered" evidence="1">
    <location>
        <begin position="332"/>
        <end position="401"/>
    </location>
</feature>
<dbReference type="PROSITE" id="PS50173">
    <property type="entry name" value="UMUC"/>
    <property type="match status" value="1"/>
</dbReference>
<organism evidence="3 4">
    <name type="scientific">Trichoglossum hirsutum</name>
    <dbReference type="NCBI Taxonomy" id="265104"/>
    <lineage>
        <taxon>Eukaryota</taxon>
        <taxon>Fungi</taxon>
        <taxon>Dikarya</taxon>
        <taxon>Ascomycota</taxon>
        <taxon>Pezizomycotina</taxon>
        <taxon>Geoglossomycetes</taxon>
        <taxon>Geoglossales</taxon>
        <taxon>Geoglossaceae</taxon>
        <taxon>Trichoglossum</taxon>
    </lineage>
</organism>